<dbReference type="EMBL" id="JAACJM010000029">
    <property type="protein sequence ID" value="KAF5365103.1"/>
    <property type="molecule type" value="Genomic_DNA"/>
</dbReference>
<name>A0A8H5GHT5_9AGAR</name>
<keyword evidence="3" id="KW-1185">Reference proteome</keyword>
<evidence type="ECO:0000256" key="1">
    <source>
        <dbReference type="SAM" id="MobiDB-lite"/>
    </source>
</evidence>
<sequence length="237" mass="26374">MANPTPTAPVDVLQDNEQRPAHQTPRTKTYDTGPFLIGLVPFQRCYPGVLELGSRWLARIGEALGGYGVIDTVCVGGSHIPTGHALSILYILSQLTLSVGARRVVFLPGSRLSRATYYLRFRRHEYTDNEIEEVARFLVGRMTDVYWYSRSFDGLRSLVRWLGLAVQGWTARNSLFYLSGFDLADLKVSSIQHPAFPTSLSLLSRVSSNLGNLASLAVYFKNMPLSSCPLLALHILR</sequence>
<dbReference type="AlphaFoldDB" id="A0A8H5GHT5"/>
<evidence type="ECO:0000313" key="3">
    <source>
        <dbReference type="Proteomes" id="UP000559256"/>
    </source>
</evidence>
<comment type="caution">
    <text evidence="2">The sequence shown here is derived from an EMBL/GenBank/DDBJ whole genome shotgun (WGS) entry which is preliminary data.</text>
</comment>
<protein>
    <submittedName>
        <fullName evidence="2">Uncharacterized protein</fullName>
    </submittedName>
</protein>
<proteinExistence type="predicted"/>
<dbReference type="Proteomes" id="UP000559256">
    <property type="component" value="Unassembled WGS sequence"/>
</dbReference>
<reference evidence="2 3" key="1">
    <citation type="journal article" date="2020" name="ISME J.">
        <title>Uncovering the hidden diversity of litter-decomposition mechanisms in mushroom-forming fungi.</title>
        <authorList>
            <person name="Floudas D."/>
            <person name="Bentzer J."/>
            <person name="Ahren D."/>
            <person name="Johansson T."/>
            <person name="Persson P."/>
            <person name="Tunlid A."/>
        </authorList>
    </citation>
    <scope>NUCLEOTIDE SEQUENCE [LARGE SCALE GENOMIC DNA]</scope>
    <source>
        <strain evidence="2 3">CBS 291.85</strain>
    </source>
</reference>
<organism evidence="2 3">
    <name type="scientific">Tetrapyrgos nigripes</name>
    <dbReference type="NCBI Taxonomy" id="182062"/>
    <lineage>
        <taxon>Eukaryota</taxon>
        <taxon>Fungi</taxon>
        <taxon>Dikarya</taxon>
        <taxon>Basidiomycota</taxon>
        <taxon>Agaricomycotina</taxon>
        <taxon>Agaricomycetes</taxon>
        <taxon>Agaricomycetidae</taxon>
        <taxon>Agaricales</taxon>
        <taxon>Marasmiineae</taxon>
        <taxon>Marasmiaceae</taxon>
        <taxon>Tetrapyrgos</taxon>
    </lineage>
</organism>
<accession>A0A8H5GHT5</accession>
<feature type="region of interest" description="Disordered" evidence="1">
    <location>
        <begin position="1"/>
        <end position="29"/>
    </location>
</feature>
<gene>
    <name evidence="2" type="ORF">D9758_011003</name>
</gene>
<evidence type="ECO:0000313" key="2">
    <source>
        <dbReference type="EMBL" id="KAF5365103.1"/>
    </source>
</evidence>